<dbReference type="InterPro" id="IPR044492">
    <property type="entry name" value="P_typ_ATPase_HD_dom"/>
</dbReference>
<evidence type="ECO:0000256" key="11">
    <source>
        <dbReference type="ARBA" id="ARBA00023136"/>
    </source>
</evidence>
<name>A0A5A8E953_CAFRO</name>
<keyword evidence="4" id="KW-0547">Nucleotide-binding</keyword>
<accession>A0A5A8E953</accession>
<dbReference type="EMBL" id="VLTO01000024">
    <property type="protein sequence ID" value="KAA0174295.1"/>
    <property type="molecule type" value="Genomic_DNA"/>
</dbReference>
<dbReference type="SUPFAM" id="SSF81660">
    <property type="entry name" value="Metal cation-transporting ATPase, ATP-binding domain N"/>
    <property type="match status" value="1"/>
</dbReference>
<dbReference type="OrthoDB" id="116380at2759"/>
<evidence type="ECO:0000256" key="7">
    <source>
        <dbReference type="ARBA" id="ARBA00022967"/>
    </source>
</evidence>
<dbReference type="FunFam" id="3.40.50.1000:FF:000083">
    <property type="entry name" value="Sodium/potassium-transporting ATPase subunit alpha"/>
    <property type="match status" value="1"/>
</dbReference>
<dbReference type="InterPro" id="IPR023298">
    <property type="entry name" value="ATPase_P-typ_TM_dom_sf"/>
</dbReference>
<dbReference type="GO" id="GO:0008554">
    <property type="term" value="F:P-type sodium transporter activity"/>
    <property type="evidence" value="ECO:0007669"/>
    <property type="project" value="UniProtKB-EC"/>
</dbReference>
<feature type="transmembrane region" description="Helical" evidence="18">
    <location>
        <begin position="1197"/>
        <end position="1214"/>
    </location>
</feature>
<comment type="catalytic activity">
    <reaction evidence="15">
        <text>Na(+)(in) + ATP + H2O = Na(+)(out) + ADP + phosphate + H(+)</text>
        <dbReference type="Rhea" id="RHEA:14633"/>
        <dbReference type="ChEBI" id="CHEBI:15377"/>
        <dbReference type="ChEBI" id="CHEBI:15378"/>
        <dbReference type="ChEBI" id="CHEBI:29101"/>
        <dbReference type="ChEBI" id="CHEBI:30616"/>
        <dbReference type="ChEBI" id="CHEBI:43474"/>
        <dbReference type="ChEBI" id="CHEBI:456216"/>
        <dbReference type="EC" id="7.2.2.3"/>
    </reaction>
    <physiologicalReaction direction="left-to-right" evidence="15">
        <dbReference type="Rhea" id="RHEA:14634"/>
    </physiologicalReaction>
</comment>
<dbReference type="SMART" id="SM00831">
    <property type="entry name" value="Cation_ATPase_N"/>
    <property type="match status" value="1"/>
</dbReference>
<reference evidence="20 21" key="1">
    <citation type="submission" date="2019-07" db="EMBL/GenBank/DDBJ databases">
        <title>Genomes of Cafeteria roenbergensis.</title>
        <authorList>
            <person name="Fischer M.G."/>
            <person name="Hackl T."/>
            <person name="Roman M."/>
        </authorList>
    </citation>
    <scope>NUCLEOTIDE SEQUENCE [LARGE SCALE GENOMIC DNA]</scope>
    <source>
        <strain evidence="20 21">E4-10P</strain>
    </source>
</reference>
<feature type="region of interest" description="Disordered" evidence="17">
    <location>
        <begin position="286"/>
        <end position="306"/>
    </location>
</feature>
<dbReference type="SFLD" id="SFLDG00002">
    <property type="entry name" value="C1.7:_P-type_atpase_like"/>
    <property type="match status" value="1"/>
</dbReference>
<keyword evidence="3" id="KW-0479">Metal-binding</keyword>
<evidence type="ECO:0000256" key="18">
    <source>
        <dbReference type="SAM" id="Phobius"/>
    </source>
</evidence>
<evidence type="ECO:0000256" key="8">
    <source>
        <dbReference type="ARBA" id="ARBA00022989"/>
    </source>
</evidence>
<dbReference type="SFLD" id="SFLDS00003">
    <property type="entry name" value="Haloacid_Dehalogenase"/>
    <property type="match status" value="1"/>
</dbReference>
<dbReference type="InterPro" id="IPR059000">
    <property type="entry name" value="ATPase_P-type_domA"/>
</dbReference>
<evidence type="ECO:0000256" key="6">
    <source>
        <dbReference type="ARBA" id="ARBA00022842"/>
    </source>
</evidence>
<dbReference type="SFLD" id="SFLDF00027">
    <property type="entry name" value="p-type_atpase"/>
    <property type="match status" value="1"/>
</dbReference>
<keyword evidence="11 18" id="KW-0472">Membrane</keyword>
<evidence type="ECO:0000256" key="5">
    <source>
        <dbReference type="ARBA" id="ARBA00022840"/>
    </source>
</evidence>
<evidence type="ECO:0000256" key="3">
    <source>
        <dbReference type="ARBA" id="ARBA00022723"/>
    </source>
</evidence>
<keyword evidence="12" id="KW-0739">Sodium transport</keyword>
<dbReference type="PROSITE" id="PS00154">
    <property type="entry name" value="ATPASE_E1_E2"/>
    <property type="match status" value="1"/>
</dbReference>
<evidence type="ECO:0000256" key="9">
    <source>
        <dbReference type="ARBA" id="ARBA00023053"/>
    </source>
</evidence>
<keyword evidence="9" id="KW-0915">Sodium</keyword>
<dbReference type="Pfam" id="PF00689">
    <property type="entry name" value="Cation_ATPase_C"/>
    <property type="match status" value="1"/>
</dbReference>
<evidence type="ECO:0000259" key="19">
    <source>
        <dbReference type="SMART" id="SM00831"/>
    </source>
</evidence>
<dbReference type="PANTHER" id="PTHR24093">
    <property type="entry name" value="CATION TRANSPORTING ATPASE"/>
    <property type="match status" value="1"/>
</dbReference>
<feature type="transmembrane region" description="Helical" evidence="18">
    <location>
        <begin position="982"/>
        <end position="1008"/>
    </location>
</feature>
<dbReference type="Proteomes" id="UP000322899">
    <property type="component" value="Unassembled WGS sequence"/>
</dbReference>
<comment type="subcellular location">
    <subcellularLocation>
        <location evidence="1">Endomembrane system</location>
        <topology evidence="1">Multi-pass membrane protein</topology>
    </subcellularLocation>
</comment>
<dbReference type="SUPFAM" id="SSF81665">
    <property type="entry name" value="Calcium ATPase, transmembrane domain M"/>
    <property type="match status" value="1"/>
</dbReference>
<evidence type="ECO:0000313" key="21">
    <source>
        <dbReference type="Proteomes" id="UP000322899"/>
    </source>
</evidence>
<feature type="transmembrane region" description="Helical" evidence="18">
    <location>
        <begin position="1056"/>
        <end position="1080"/>
    </location>
</feature>
<dbReference type="GO" id="GO:0005886">
    <property type="term" value="C:plasma membrane"/>
    <property type="evidence" value="ECO:0007669"/>
    <property type="project" value="TreeGrafter"/>
</dbReference>
<feature type="transmembrane region" description="Helical" evidence="18">
    <location>
        <begin position="1132"/>
        <end position="1152"/>
    </location>
</feature>
<dbReference type="Pfam" id="PF13246">
    <property type="entry name" value="Cation_ATPase"/>
    <property type="match status" value="1"/>
</dbReference>
<dbReference type="InterPro" id="IPR023214">
    <property type="entry name" value="HAD_sf"/>
</dbReference>
<dbReference type="Gene3D" id="3.40.1110.10">
    <property type="entry name" value="Calcium-transporting ATPase, cytoplasmic domain N"/>
    <property type="match status" value="2"/>
</dbReference>
<evidence type="ECO:0000256" key="10">
    <source>
        <dbReference type="ARBA" id="ARBA00023065"/>
    </source>
</evidence>
<evidence type="ECO:0000256" key="17">
    <source>
        <dbReference type="SAM" id="MobiDB-lite"/>
    </source>
</evidence>
<feature type="transmembrane region" description="Helical" evidence="18">
    <location>
        <begin position="102"/>
        <end position="129"/>
    </location>
</feature>
<evidence type="ECO:0000256" key="2">
    <source>
        <dbReference type="ARBA" id="ARBA00022692"/>
    </source>
</evidence>
<keyword evidence="6" id="KW-0460">Magnesium</keyword>
<keyword evidence="7" id="KW-1278">Translocase</keyword>
<dbReference type="InterPro" id="IPR023299">
    <property type="entry name" value="ATPase_P-typ_cyto_dom_N"/>
</dbReference>
<organism evidence="20 21">
    <name type="scientific">Cafeteria roenbergensis</name>
    <name type="common">Marine flagellate</name>
    <dbReference type="NCBI Taxonomy" id="33653"/>
    <lineage>
        <taxon>Eukaryota</taxon>
        <taxon>Sar</taxon>
        <taxon>Stramenopiles</taxon>
        <taxon>Bigyra</taxon>
        <taxon>Opalozoa</taxon>
        <taxon>Bicosoecida</taxon>
        <taxon>Cafeteriaceae</taxon>
        <taxon>Cafeteria</taxon>
    </lineage>
</organism>
<sequence>MASHSIGNSIFAAGLGHGTGDTAQSGEDAVTQLRTADSAKVIEASRRASESDVRGRHLSSSTLIAALAELKTDIRSGLSDAEAAARLERDGKNELREDPPPGILILFAQQFLNVIILLLVAACIASFALGEVVEGVAVIIIVVLNATISVATEHGANQALAALKGLAKPTSRVIRAGKEQVVDTSSLVVGDLVLLETGDVVPADCLVVTAADVSVDESLLTGEARAVGKSASPPSPTDEALTPRNEVFMSCTVLSGVARVVVFAIGMETRVGRIAQSLNAASQSEAKSAKSDGGSSASSKPASSGGCCARNTCCRQLCDTGKRTPLQLQLHHLGLAISATALTACIAVFIIGVLRDYRDPEHPDNPPAVQMVLVAVSLAVSAIPEGLPLCVTIALALGTHAMAKQNALVRRLPSVETLGATTVICSDKTGTLTQNRQTAVKAFVAGAGEVDITGKSDAPVGTFTTSDGTPIAGGTTPAMLALLGSVTINSTAKMLVSRFAKDAKPAAGSGDDGESGAFGPVGMRTAPQVRALAEGGYSFLCEGNASEAPLLLAAGKAGIVPDPMRTAMPCMRAIKSAAKAAEAHSPDVPFSSSRKMMATVSALPTGRAAAIATAETPLERACASLACLAGDASASAAGGPAHGEEDVASPLSPSAPSTLLAHVKGAPDVLMPLCSHIAVPDGKGLRAGPMTGAARARVADALHRFSGQALRVIAVAVRVLPGPEPFGTGDMPAGDKLRIILGEDDGPATPARAAAAGGGKAASAAAAAAGAAGAAAEDVDLQRATGVSALADIGGLPRSSGLVLLGLVASIDPHRPEVPPAVQATREAGIRTIMITGDHVDTAVAIAKSVGILGIGDDAAEASTDCRELRDGQDAVDESVYKSNADLDEMTSRVNVFARAQPLDKLMIVRSLQRQGEVVAMTGDGVNDAPALSKADIGIAMGIAGTEVAKGASDLVLLDDSFATIAKAVSKGRQLYANITSFLQYLLGTNISQVTAILICVAAGLPILLKPLSILVINVLVDTMPAISLSVEPAAEDVMERAPRPRKQRILHGRMFTAILGHSFTLAAGAVACFIVGLVLQTGGTVLAGDLQAMATSAPGQATCTYLDYNGNWAQRDATECGLKGFKEARTMVFVAIVFAELMRGFSVRSHTAPMWHAWASNRALLGAVVASTTVALILLLVPGVSSDVMGFQPIGWPQWLIALAFGPFPTLCVDEFLKARYAVEVQEQTRWEGVRSMLAEMRTELRRVRHHVCRVEGAAAPSHTPDF</sequence>
<dbReference type="Pfam" id="PF00122">
    <property type="entry name" value="E1-E2_ATPase"/>
    <property type="match status" value="1"/>
</dbReference>
<evidence type="ECO:0000256" key="15">
    <source>
        <dbReference type="ARBA" id="ARBA00049499"/>
    </source>
</evidence>
<dbReference type="Gene3D" id="3.40.50.1000">
    <property type="entry name" value="HAD superfamily/HAD-like"/>
    <property type="match status" value="1"/>
</dbReference>
<gene>
    <name evidence="20" type="ORF">FNF27_04307</name>
</gene>
<keyword evidence="12" id="KW-0813">Transport</keyword>
<dbReference type="EC" id="7.2.2.3" evidence="13"/>
<protein>
    <recommendedName>
        <fullName evidence="16">P-type sodium-transporting ATPase4</fullName>
        <ecNumber evidence="13">7.2.2.3</ecNumber>
    </recommendedName>
</protein>
<evidence type="ECO:0000256" key="13">
    <source>
        <dbReference type="ARBA" id="ARBA00035029"/>
    </source>
</evidence>
<evidence type="ECO:0000256" key="4">
    <source>
        <dbReference type="ARBA" id="ARBA00022741"/>
    </source>
</evidence>
<dbReference type="GO" id="GO:0016887">
    <property type="term" value="F:ATP hydrolysis activity"/>
    <property type="evidence" value="ECO:0007669"/>
    <property type="project" value="InterPro"/>
</dbReference>
<proteinExistence type="inferred from homology"/>
<keyword evidence="5" id="KW-0067">ATP-binding</keyword>
<dbReference type="Gene3D" id="1.20.1110.10">
    <property type="entry name" value="Calcium-transporting ATPase, transmembrane domain"/>
    <property type="match status" value="3"/>
</dbReference>
<comment type="similarity">
    <text evidence="14">Belongs to the cation transport ATPase (P-type) (TC 3.A.3) family.</text>
</comment>
<dbReference type="PANTHER" id="PTHR24093:SF369">
    <property type="entry name" value="CALCIUM-TRANSPORTING ATPASE"/>
    <property type="match status" value="1"/>
</dbReference>
<dbReference type="NCBIfam" id="TIGR01494">
    <property type="entry name" value="ATPase_P-type"/>
    <property type="match status" value="2"/>
</dbReference>
<dbReference type="InterPro" id="IPR008250">
    <property type="entry name" value="ATPase_P-typ_transduc_dom_A_sf"/>
</dbReference>
<comment type="caution">
    <text evidence="20">The sequence shown here is derived from an EMBL/GenBank/DDBJ whole genome shotgun (WGS) entry which is preliminary data.</text>
</comment>
<dbReference type="SUPFAM" id="SSF81653">
    <property type="entry name" value="Calcium ATPase, transduction domain A"/>
    <property type="match status" value="1"/>
</dbReference>
<evidence type="ECO:0000256" key="16">
    <source>
        <dbReference type="ARBA" id="ARBA00067200"/>
    </source>
</evidence>
<feature type="domain" description="Cation-transporting P-type ATPase N-terminal" evidence="19">
    <location>
        <begin position="57"/>
        <end position="131"/>
    </location>
</feature>
<dbReference type="InterPro" id="IPR006068">
    <property type="entry name" value="ATPase_P-typ_cation-transptr_C"/>
</dbReference>
<feature type="transmembrane region" description="Helical" evidence="18">
    <location>
        <begin position="333"/>
        <end position="354"/>
    </location>
</feature>
<dbReference type="SUPFAM" id="SSF56784">
    <property type="entry name" value="HAD-like"/>
    <property type="match status" value="1"/>
</dbReference>
<dbReference type="InterPro" id="IPR036412">
    <property type="entry name" value="HAD-like_sf"/>
</dbReference>
<dbReference type="AlphaFoldDB" id="A0A5A8E953"/>
<dbReference type="InterPro" id="IPR001757">
    <property type="entry name" value="P_typ_ATPase"/>
</dbReference>
<keyword evidence="10" id="KW-0406">Ion transport</keyword>
<dbReference type="InterPro" id="IPR004014">
    <property type="entry name" value="ATPase_P-typ_cation-transptr_N"/>
</dbReference>
<feature type="transmembrane region" description="Helical" evidence="18">
    <location>
        <begin position="374"/>
        <end position="397"/>
    </location>
</feature>
<dbReference type="GO" id="GO:0012505">
    <property type="term" value="C:endomembrane system"/>
    <property type="evidence" value="ECO:0007669"/>
    <property type="project" value="UniProtKB-SubCell"/>
</dbReference>
<keyword evidence="8 18" id="KW-1133">Transmembrane helix</keyword>
<keyword evidence="2 18" id="KW-0812">Transmembrane</keyword>
<evidence type="ECO:0000256" key="14">
    <source>
        <dbReference type="ARBA" id="ARBA00038148"/>
    </source>
</evidence>
<evidence type="ECO:0000256" key="12">
    <source>
        <dbReference type="ARBA" id="ARBA00023201"/>
    </source>
</evidence>
<dbReference type="Gene3D" id="2.70.150.10">
    <property type="entry name" value="Calcium-transporting ATPase, cytoplasmic transduction domain A"/>
    <property type="match status" value="1"/>
</dbReference>
<dbReference type="FunFam" id="3.40.50.1000:FF:000001">
    <property type="entry name" value="Phospholipid-transporting ATPase IC"/>
    <property type="match status" value="1"/>
</dbReference>
<dbReference type="GO" id="GO:0046872">
    <property type="term" value="F:metal ion binding"/>
    <property type="evidence" value="ECO:0007669"/>
    <property type="project" value="UniProtKB-KW"/>
</dbReference>
<evidence type="ECO:0000256" key="1">
    <source>
        <dbReference type="ARBA" id="ARBA00004127"/>
    </source>
</evidence>
<evidence type="ECO:0000313" key="20">
    <source>
        <dbReference type="EMBL" id="KAA0174295.1"/>
    </source>
</evidence>
<dbReference type="Pfam" id="PF00702">
    <property type="entry name" value="Hydrolase"/>
    <property type="match status" value="1"/>
</dbReference>
<dbReference type="PRINTS" id="PR00119">
    <property type="entry name" value="CATATPASE"/>
</dbReference>
<feature type="transmembrane region" description="Helical" evidence="18">
    <location>
        <begin position="1164"/>
        <end position="1185"/>
    </location>
</feature>
<dbReference type="Pfam" id="PF00690">
    <property type="entry name" value="Cation_ATPase_N"/>
    <property type="match status" value="1"/>
</dbReference>
<dbReference type="GO" id="GO:0005388">
    <property type="term" value="F:P-type calcium transporter activity"/>
    <property type="evidence" value="ECO:0007669"/>
    <property type="project" value="TreeGrafter"/>
</dbReference>
<dbReference type="InterPro" id="IPR018303">
    <property type="entry name" value="ATPase_P-typ_P_site"/>
</dbReference>
<dbReference type="GO" id="GO:0005524">
    <property type="term" value="F:ATP binding"/>
    <property type="evidence" value="ECO:0007669"/>
    <property type="project" value="UniProtKB-KW"/>
</dbReference>